<comment type="caution">
    <text evidence="6">The sequence shown here is derived from an EMBL/GenBank/DDBJ whole genome shotgun (WGS) entry which is preliminary data.</text>
</comment>
<dbReference type="InterPro" id="IPR006680">
    <property type="entry name" value="Amidohydro-rel"/>
</dbReference>
<dbReference type="Pfam" id="PF01979">
    <property type="entry name" value="Amidohydro_1"/>
    <property type="match status" value="1"/>
</dbReference>
<name>A0ABR1STC9_9PEZI</name>
<keyword evidence="7" id="KW-1185">Reference proteome</keyword>
<gene>
    <name evidence="6" type="ORF">PG991_000937</name>
</gene>
<keyword evidence="2" id="KW-0479">Metal-binding</keyword>
<accession>A0ABR1STC9</accession>
<dbReference type="Proteomes" id="UP001396898">
    <property type="component" value="Unassembled WGS sequence"/>
</dbReference>
<protein>
    <submittedName>
        <fullName evidence="6">Guanine deaminase</fullName>
    </submittedName>
</protein>
<evidence type="ECO:0000256" key="3">
    <source>
        <dbReference type="ARBA" id="ARBA00022801"/>
    </source>
</evidence>
<evidence type="ECO:0000256" key="1">
    <source>
        <dbReference type="ARBA" id="ARBA00001947"/>
    </source>
</evidence>
<dbReference type="InterPro" id="IPR051607">
    <property type="entry name" value="Metallo-dep_hydrolases"/>
</dbReference>
<evidence type="ECO:0000313" key="7">
    <source>
        <dbReference type="Proteomes" id="UP001396898"/>
    </source>
</evidence>
<dbReference type="Gene3D" id="3.20.20.140">
    <property type="entry name" value="Metal-dependent hydrolases"/>
    <property type="match status" value="1"/>
</dbReference>
<dbReference type="InterPro" id="IPR032466">
    <property type="entry name" value="Metal_Hydrolase"/>
</dbReference>
<dbReference type="EMBL" id="JAQQWI010000002">
    <property type="protein sequence ID" value="KAK8037591.1"/>
    <property type="molecule type" value="Genomic_DNA"/>
</dbReference>
<dbReference type="InterPro" id="IPR011059">
    <property type="entry name" value="Metal-dep_hydrolase_composite"/>
</dbReference>
<dbReference type="PANTHER" id="PTHR11271:SF49">
    <property type="entry name" value="GUANINE DEAMINASE"/>
    <property type="match status" value="1"/>
</dbReference>
<dbReference type="PANTHER" id="PTHR11271">
    <property type="entry name" value="GUANINE DEAMINASE"/>
    <property type="match status" value="1"/>
</dbReference>
<evidence type="ECO:0000256" key="4">
    <source>
        <dbReference type="ARBA" id="ARBA00022833"/>
    </source>
</evidence>
<evidence type="ECO:0000256" key="2">
    <source>
        <dbReference type="ARBA" id="ARBA00022723"/>
    </source>
</evidence>
<keyword evidence="3" id="KW-0378">Hydrolase</keyword>
<dbReference type="SUPFAM" id="SSF51556">
    <property type="entry name" value="Metallo-dependent hydrolases"/>
    <property type="match status" value="1"/>
</dbReference>
<keyword evidence="4" id="KW-0862">Zinc</keyword>
<evidence type="ECO:0000259" key="5">
    <source>
        <dbReference type="Pfam" id="PF01979"/>
    </source>
</evidence>
<evidence type="ECO:0000313" key="6">
    <source>
        <dbReference type="EMBL" id="KAK8037591.1"/>
    </source>
</evidence>
<dbReference type="Gene3D" id="2.30.40.10">
    <property type="entry name" value="Urease, subunit C, domain 1"/>
    <property type="match status" value="1"/>
</dbReference>
<proteinExistence type="predicted"/>
<sequence length="466" mass="50586">MRAFHGTVIHSPKLGQIEILEDTLLVVADNGRIEAVEPRVDRGKVPELLQARGMTRDPHGDDEKSSDAVVDVQYLARTQFLAPGFVDTHNHAPQWGMRGLGQGLHILDWLDRITFPHEARFADPAHARRVYARCVAAFLQQGVTTASYYGSRHAAATDVLADVCLERGQRALVGKCNMDRSAPDTYRDADAAESLRDTEACLAHVRSLDPEGRLLQYVLTPRFAITCTPELLRGLGDIAARSRSDAQPQGLAIQTHFNEAEQEMASTRGLFPEFGDEVELYAHFGLLTPRTILAHCCYATDGELERLTELGCGVAHCPVSNMTVGGGFMAAPVRAFLDRGIPVGLGTDSGGGFSSSMLDAMRQALVASNAREVQSRGALKGLTIPEVFHLATMGGARVCGLQDKVGTLEVGKEFDAILVNADPAQPGVMTMVEEEDSLGTVFEKFVMTGDDRNIEQVFVCGRLVKQ</sequence>
<comment type="cofactor">
    <cofactor evidence="1">
        <name>Zn(2+)</name>
        <dbReference type="ChEBI" id="CHEBI:29105"/>
    </cofactor>
</comment>
<organism evidence="6 7">
    <name type="scientific">Apiospora marii</name>
    <dbReference type="NCBI Taxonomy" id="335849"/>
    <lineage>
        <taxon>Eukaryota</taxon>
        <taxon>Fungi</taxon>
        <taxon>Dikarya</taxon>
        <taxon>Ascomycota</taxon>
        <taxon>Pezizomycotina</taxon>
        <taxon>Sordariomycetes</taxon>
        <taxon>Xylariomycetidae</taxon>
        <taxon>Amphisphaeriales</taxon>
        <taxon>Apiosporaceae</taxon>
        <taxon>Apiospora</taxon>
    </lineage>
</organism>
<feature type="domain" description="Amidohydrolase-related" evidence="5">
    <location>
        <begin position="81"/>
        <end position="464"/>
    </location>
</feature>
<reference evidence="6 7" key="1">
    <citation type="submission" date="2023-01" db="EMBL/GenBank/DDBJ databases">
        <title>Analysis of 21 Apiospora genomes using comparative genomics revels a genus with tremendous synthesis potential of carbohydrate active enzymes and secondary metabolites.</title>
        <authorList>
            <person name="Sorensen T."/>
        </authorList>
    </citation>
    <scope>NUCLEOTIDE SEQUENCE [LARGE SCALE GENOMIC DNA]</scope>
    <source>
        <strain evidence="6 7">CBS 20057</strain>
    </source>
</reference>